<keyword evidence="4" id="KW-1185">Reference proteome</keyword>
<evidence type="ECO:0000313" key="3">
    <source>
        <dbReference type="Proteomes" id="UP000288972"/>
    </source>
</evidence>
<proteinExistence type="predicted"/>
<evidence type="ECO:0000313" key="4">
    <source>
        <dbReference type="Proteomes" id="UP000290401"/>
    </source>
</evidence>
<dbReference type="RefSeq" id="WP_128950225.1">
    <property type="nucleotide sequence ID" value="NZ_CP030053.1"/>
</dbReference>
<evidence type="ECO:0000313" key="1">
    <source>
        <dbReference type="EMBL" id="QAU45448.1"/>
    </source>
</evidence>
<dbReference type="EMBL" id="RDQZ01000018">
    <property type="protein sequence ID" value="RXH10937.1"/>
    <property type="molecule type" value="Genomic_DNA"/>
</dbReference>
<dbReference type="Proteomes" id="UP000288972">
    <property type="component" value="Chromosome"/>
</dbReference>
<evidence type="ECO:0000313" key="2">
    <source>
        <dbReference type="EMBL" id="RXH10937.1"/>
    </source>
</evidence>
<dbReference type="EMBL" id="CP030053">
    <property type="protein sequence ID" value="QAU45448.1"/>
    <property type="molecule type" value="Genomic_DNA"/>
</dbReference>
<dbReference type="KEGG" id="bgz:XH91_08820"/>
<name>A0AAE5WYG1_9BRAD</name>
<sequence>MASTLTFVLGAILGLLAPYFTHRHTINLKIMEQYLEARKLIAKEIAPLTNLKLPTDEAEQKLQELSNKVSTLYYEHYDLLPAEVLRALMLLDVALAGAVDGPLTVRGGNVVKMNPAEVKEFVDKLTMFENFAVVMALSLQSQNRIVRTTQIIRLHARYVLHAMNNFSSINSIFSLKRALAKKPHRSP</sequence>
<protein>
    <submittedName>
        <fullName evidence="1">Uncharacterized protein</fullName>
    </submittedName>
</protein>
<accession>A0AAE5WYG1</accession>
<dbReference type="AlphaFoldDB" id="A0AAE5WYG1"/>
<gene>
    <name evidence="2" type="ORF">EAS56_21060</name>
    <name evidence="1" type="ORF">XH91_08820</name>
</gene>
<organism evidence="1 3">
    <name type="scientific">Bradyrhizobium guangzhouense</name>
    <dbReference type="NCBI Taxonomy" id="1325095"/>
    <lineage>
        <taxon>Bacteria</taxon>
        <taxon>Pseudomonadati</taxon>
        <taxon>Pseudomonadota</taxon>
        <taxon>Alphaproteobacteria</taxon>
        <taxon>Hyphomicrobiales</taxon>
        <taxon>Nitrobacteraceae</taxon>
        <taxon>Bradyrhizobium</taxon>
    </lineage>
</organism>
<reference evidence="2 4" key="2">
    <citation type="submission" date="2018-10" db="EMBL/GenBank/DDBJ databases">
        <title>Bradyrhizobium sp. nov., effective nodules isolated from peanut in China.</title>
        <authorList>
            <person name="Li Y."/>
        </authorList>
    </citation>
    <scope>NUCLEOTIDE SEQUENCE [LARGE SCALE GENOMIC DNA]</scope>
    <source>
        <strain evidence="2 4">CCBAU 53426</strain>
    </source>
</reference>
<dbReference type="Proteomes" id="UP000290401">
    <property type="component" value="Unassembled WGS sequence"/>
</dbReference>
<reference evidence="1 3" key="1">
    <citation type="submission" date="2018-06" db="EMBL/GenBank/DDBJ databases">
        <title>Comparative genomics of rhizobia nodulating Arachis hypogaea in China.</title>
        <authorList>
            <person name="Li Y."/>
        </authorList>
    </citation>
    <scope>NUCLEOTIDE SEQUENCE [LARGE SCALE GENOMIC DNA]</scope>
    <source>
        <strain evidence="1 3">CCBAU 51670</strain>
    </source>
</reference>